<dbReference type="Gene3D" id="1.10.287.130">
    <property type="match status" value="1"/>
</dbReference>
<keyword evidence="6" id="KW-0902">Two-component regulatory system</keyword>
<dbReference type="RefSeq" id="WP_012790023.1">
    <property type="nucleotide sequence ID" value="NC_013132.1"/>
</dbReference>
<dbReference type="OrthoDB" id="9808408at2"/>
<dbReference type="Pfam" id="PF00512">
    <property type="entry name" value="HisKA"/>
    <property type="match status" value="1"/>
</dbReference>
<dbReference type="AlphaFoldDB" id="A0A979G2Q7"/>
<organism evidence="8 9">
    <name type="scientific">Chitinophaga pinensis (strain ATCC 43595 / DSM 2588 / LMG 13176 / NBRC 15968 / NCIMB 11800 / UQM 2034)</name>
    <dbReference type="NCBI Taxonomy" id="485918"/>
    <lineage>
        <taxon>Bacteria</taxon>
        <taxon>Pseudomonadati</taxon>
        <taxon>Bacteroidota</taxon>
        <taxon>Chitinophagia</taxon>
        <taxon>Chitinophagales</taxon>
        <taxon>Chitinophagaceae</taxon>
        <taxon>Chitinophaga</taxon>
    </lineage>
</organism>
<dbReference type="SMART" id="SM00388">
    <property type="entry name" value="HisKA"/>
    <property type="match status" value="1"/>
</dbReference>
<evidence type="ECO:0000256" key="4">
    <source>
        <dbReference type="ARBA" id="ARBA00022679"/>
    </source>
</evidence>
<dbReference type="Pfam" id="PF02518">
    <property type="entry name" value="HATPase_c"/>
    <property type="match status" value="1"/>
</dbReference>
<dbReference type="CDD" id="cd00082">
    <property type="entry name" value="HisKA"/>
    <property type="match status" value="1"/>
</dbReference>
<gene>
    <name evidence="8" type="ordered locus">Cpin_2356</name>
</gene>
<dbReference type="PANTHER" id="PTHR45453">
    <property type="entry name" value="PHOSPHATE REGULON SENSOR PROTEIN PHOR"/>
    <property type="match status" value="1"/>
</dbReference>
<evidence type="ECO:0000256" key="6">
    <source>
        <dbReference type="ARBA" id="ARBA00023012"/>
    </source>
</evidence>
<evidence type="ECO:0000256" key="3">
    <source>
        <dbReference type="ARBA" id="ARBA00022553"/>
    </source>
</evidence>
<evidence type="ECO:0000256" key="5">
    <source>
        <dbReference type="ARBA" id="ARBA00022777"/>
    </source>
</evidence>
<dbReference type="GO" id="GO:0016036">
    <property type="term" value="P:cellular response to phosphate starvation"/>
    <property type="evidence" value="ECO:0007669"/>
    <property type="project" value="TreeGrafter"/>
</dbReference>
<evidence type="ECO:0000256" key="1">
    <source>
        <dbReference type="ARBA" id="ARBA00000085"/>
    </source>
</evidence>
<dbReference type="PRINTS" id="PR00344">
    <property type="entry name" value="BCTRLSENSOR"/>
</dbReference>
<dbReference type="Proteomes" id="UP000002215">
    <property type="component" value="Chromosome"/>
</dbReference>
<evidence type="ECO:0000313" key="9">
    <source>
        <dbReference type="Proteomes" id="UP000002215"/>
    </source>
</evidence>
<dbReference type="EC" id="2.7.13.3" evidence="2"/>
<dbReference type="CDD" id="cd00075">
    <property type="entry name" value="HATPase"/>
    <property type="match status" value="1"/>
</dbReference>
<dbReference type="GO" id="GO:0005886">
    <property type="term" value="C:plasma membrane"/>
    <property type="evidence" value="ECO:0007669"/>
    <property type="project" value="TreeGrafter"/>
</dbReference>
<reference evidence="8 9" key="2">
    <citation type="journal article" date="2010" name="Stand. Genomic Sci.">
        <title>Complete genome sequence of Chitinophaga pinensis type strain (UQM 2034).</title>
        <authorList>
            <person name="Glavina Del Rio T."/>
            <person name="Abt B."/>
            <person name="Spring S."/>
            <person name="Lapidus A."/>
            <person name="Nolan M."/>
            <person name="Tice H."/>
            <person name="Copeland A."/>
            <person name="Cheng J.F."/>
            <person name="Chen F."/>
            <person name="Bruce D."/>
            <person name="Goodwin L."/>
            <person name="Pitluck S."/>
            <person name="Ivanova N."/>
            <person name="Mavromatis K."/>
            <person name="Mikhailova N."/>
            <person name="Pati A."/>
            <person name="Chen A."/>
            <person name="Palaniappan K."/>
            <person name="Land M."/>
            <person name="Hauser L."/>
            <person name="Chang Y.J."/>
            <person name="Jeffries C.D."/>
            <person name="Chain P."/>
            <person name="Saunders E."/>
            <person name="Detter J.C."/>
            <person name="Brettin T."/>
            <person name="Rohde M."/>
            <person name="Goker M."/>
            <person name="Bristow J."/>
            <person name="Eisen J.A."/>
            <person name="Markowitz V."/>
            <person name="Hugenholtz P."/>
            <person name="Kyrpides N.C."/>
            <person name="Klenk H.P."/>
            <person name="Lucas S."/>
        </authorList>
    </citation>
    <scope>NUCLEOTIDE SEQUENCE [LARGE SCALE GENOMIC DNA]</scope>
    <source>
        <strain evidence="9">ATCC 43595 / DSM 2588 / LMG 13176 / NBRC 15968 / NCIMB 11800 / UQM 2034</strain>
    </source>
</reference>
<feature type="domain" description="Histidine kinase" evidence="7">
    <location>
        <begin position="22"/>
        <end position="239"/>
    </location>
</feature>
<protein>
    <recommendedName>
        <fullName evidence="2">histidine kinase</fullName>
        <ecNumber evidence="2">2.7.13.3</ecNumber>
    </recommendedName>
</protein>
<dbReference type="SUPFAM" id="SSF47384">
    <property type="entry name" value="Homodimeric domain of signal transducing histidine kinase"/>
    <property type="match status" value="1"/>
</dbReference>
<dbReference type="GO" id="GO:0004721">
    <property type="term" value="F:phosphoprotein phosphatase activity"/>
    <property type="evidence" value="ECO:0007669"/>
    <property type="project" value="TreeGrafter"/>
</dbReference>
<evidence type="ECO:0000256" key="2">
    <source>
        <dbReference type="ARBA" id="ARBA00012438"/>
    </source>
</evidence>
<keyword evidence="3" id="KW-0597">Phosphoprotein</keyword>
<proteinExistence type="predicted"/>
<dbReference type="InterPro" id="IPR036890">
    <property type="entry name" value="HATPase_C_sf"/>
</dbReference>
<dbReference type="InterPro" id="IPR050351">
    <property type="entry name" value="BphY/WalK/GraS-like"/>
</dbReference>
<dbReference type="KEGG" id="cpi:Cpin_2356"/>
<dbReference type="EMBL" id="CP001699">
    <property type="protein sequence ID" value="ACU59847.1"/>
    <property type="molecule type" value="Genomic_DNA"/>
</dbReference>
<reference evidence="9" key="1">
    <citation type="submission" date="2009-08" db="EMBL/GenBank/DDBJ databases">
        <title>The complete genome of Chitinophaga pinensis DSM 2588.</title>
        <authorList>
            <consortium name="US DOE Joint Genome Institute (JGI-PGF)"/>
            <person name="Lucas S."/>
            <person name="Copeland A."/>
            <person name="Lapidus A."/>
            <person name="Glavina del Rio T."/>
            <person name="Dalin E."/>
            <person name="Tice H."/>
            <person name="Bruce D."/>
            <person name="Goodwin L."/>
            <person name="Pitluck S."/>
            <person name="Kyrpides N."/>
            <person name="Mavromatis K."/>
            <person name="Ivanova N."/>
            <person name="Mikhailova N."/>
            <person name="Sims D."/>
            <person name="Meinche L."/>
            <person name="Brettin T."/>
            <person name="Detter J.C."/>
            <person name="Han C."/>
            <person name="Larimer F."/>
            <person name="Land M."/>
            <person name="Hauser L."/>
            <person name="Markowitz V."/>
            <person name="Cheng J.-F."/>
            <person name="Hugenholtz P."/>
            <person name="Woyke T."/>
            <person name="Wu D."/>
            <person name="Spring S."/>
            <person name="Klenk H.-P."/>
            <person name="Eisen J.A."/>
        </authorList>
    </citation>
    <scope>NUCLEOTIDE SEQUENCE [LARGE SCALE GENOMIC DNA]</scope>
    <source>
        <strain evidence="9">ATCC 43595 / DSM 2588 / LMG 13176 / NBRC 15968 / NCIMB 11800 / UQM 2034</strain>
    </source>
</reference>
<dbReference type="PANTHER" id="PTHR45453:SF1">
    <property type="entry name" value="PHOSPHATE REGULON SENSOR PROTEIN PHOR"/>
    <property type="match status" value="1"/>
</dbReference>
<evidence type="ECO:0000259" key="7">
    <source>
        <dbReference type="PROSITE" id="PS50109"/>
    </source>
</evidence>
<dbReference type="Gene3D" id="3.30.565.10">
    <property type="entry name" value="Histidine kinase-like ATPase, C-terminal domain"/>
    <property type="match status" value="1"/>
</dbReference>
<evidence type="ECO:0000313" key="8">
    <source>
        <dbReference type="EMBL" id="ACU59847.1"/>
    </source>
</evidence>
<dbReference type="SMART" id="SM00387">
    <property type="entry name" value="HATPase_c"/>
    <property type="match status" value="1"/>
</dbReference>
<dbReference type="InterPro" id="IPR036097">
    <property type="entry name" value="HisK_dim/P_sf"/>
</dbReference>
<dbReference type="InterPro" id="IPR003594">
    <property type="entry name" value="HATPase_dom"/>
</dbReference>
<keyword evidence="4" id="KW-0808">Transferase</keyword>
<dbReference type="InterPro" id="IPR003661">
    <property type="entry name" value="HisK_dim/P_dom"/>
</dbReference>
<comment type="catalytic activity">
    <reaction evidence="1">
        <text>ATP + protein L-histidine = ADP + protein N-phospho-L-histidine.</text>
        <dbReference type="EC" id="2.7.13.3"/>
    </reaction>
</comment>
<dbReference type="SUPFAM" id="SSF55874">
    <property type="entry name" value="ATPase domain of HSP90 chaperone/DNA topoisomerase II/histidine kinase"/>
    <property type="match status" value="1"/>
</dbReference>
<accession>A0A979G2Q7</accession>
<dbReference type="PROSITE" id="PS50109">
    <property type="entry name" value="HIS_KIN"/>
    <property type="match status" value="1"/>
</dbReference>
<sequence>MNSTNSSGSDALLSNASNVIAITAHEFKTPLTTINSIVDLLTSKLQADHVMNDFYLKNLSRISSEIFALNSMVDEMLTINNILNGNIQSNREMMDIGSLLSPLKEQYQAFPDDGRSLIIHITGIPQPICASPAQLSRALSNLISNAFKYSRKSDPILHLDYQEKTVVITITDDGIGIPEKDLPQLFQPYFRGSNTDGIAGTGLGLSIVSSFITANEGTITVNSQPDKGTVFTVTFRYPDTCQ</sequence>
<dbReference type="InterPro" id="IPR005467">
    <property type="entry name" value="His_kinase_dom"/>
</dbReference>
<keyword evidence="5 8" id="KW-0418">Kinase</keyword>
<dbReference type="InterPro" id="IPR004358">
    <property type="entry name" value="Sig_transdc_His_kin-like_C"/>
</dbReference>
<name>A0A979G2Q7_CHIPD</name>
<dbReference type="GO" id="GO:0000155">
    <property type="term" value="F:phosphorelay sensor kinase activity"/>
    <property type="evidence" value="ECO:0007669"/>
    <property type="project" value="InterPro"/>
</dbReference>